<evidence type="ECO:0008006" key="4">
    <source>
        <dbReference type="Google" id="ProtNLM"/>
    </source>
</evidence>
<proteinExistence type="predicted"/>
<name>A0ABW6CSB5_9CAUL</name>
<evidence type="ECO:0000313" key="2">
    <source>
        <dbReference type="EMBL" id="MFD3265989.1"/>
    </source>
</evidence>
<reference evidence="2 3" key="1">
    <citation type="submission" date="2022-09" db="EMBL/GenBank/DDBJ databases">
        <title>New species of Phenylobacterium.</title>
        <authorList>
            <person name="Mieszkin S."/>
        </authorList>
    </citation>
    <scope>NUCLEOTIDE SEQUENCE [LARGE SCALE GENOMIC DNA]</scope>
    <source>
        <strain evidence="2 3">HK31-G</strain>
    </source>
</reference>
<dbReference type="RefSeq" id="WP_377371306.1">
    <property type="nucleotide sequence ID" value="NZ_JAOTJD010000044.1"/>
</dbReference>
<evidence type="ECO:0000256" key="1">
    <source>
        <dbReference type="SAM" id="MobiDB-lite"/>
    </source>
</evidence>
<feature type="region of interest" description="Disordered" evidence="1">
    <location>
        <begin position="82"/>
        <end position="102"/>
    </location>
</feature>
<evidence type="ECO:0000313" key="3">
    <source>
        <dbReference type="Proteomes" id="UP001598130"/>
    </source>
</evidence>
<gene>
    <name evidence="2" type="ORF">OCL97_18690</name>
</gene>
<comment type="caution">
    <text evidence="2">The sequence shown here is derived from an EMBL/GenBank/DDBJ whole genome shotgun (WGS) entry which is preliminary data.</text>
</comment>
<sequence length="139" mass="14771">MSISAIGASVLGALLPAAADVVSKPASAADIAAMKAAESKTRTQATLDAIREKGIYQWAQEVKAEKLKEKLRAEILESRGTSEGDLAKLDPKQRASTESSIAEELARRIKEAMLEMLENQAKADPEGKQAGPAIIDIKV</sequence>
<dbReference type="EMBL" id="JAOTJD010000044">
    <property type="protein sequence ID" value="MFD3265989.1"/>
    <property type="molecule type" value="Genomic_DNA"/>
</dbReference>
<feature type="compositionally biased region" description="Basic and acidic residues" evidence="1">
    <location>
        <begin position="82"/>
        <end position="95"/>
    </location>
</feature>
<dbReference type="Proteomes" id="UP001598130">
    <property type="component" value="Unassembled WGS sequence"/>
</dbReference>
<protein>
    <recommendedName>
        <fullName evidence="4">Peptidylprolyl isomerase</fullName>
    </recommendedName>
</protein>
<feature type="region of interest" description="Disordered" evidence="1">
    <location>
        <begin position="120"/>
        <end position="139"/>
    </location>
</feature>
<organism evidence="2 3">
    <name type="scientific">Phenylobacterium ferrooxidans</name>
    <dbReference type="NCBI Taxonomy" id="2982689"/>
    <lineage>
        <taxon>Bacteria</taxon>
        <taxon>Pseudomonadati</taxon>
        <taxon>Pseudomonadota</taxon>
        <taxon>Alphaproteobacteria</taxon>
        <taxon>Caulobacterales</taxon>
        <taxon>Caulobacteraceae</taxon>
        <taxon>Phenylobacterium</taxon>
    </lineage>
</organism>
<accession>A0ABW6CSB5</accession>
<keyword evidence="3" id="KW-1185">Reference proteome</keyword>